<reference evidence="4" key="1">
    <citation type="submission" date="2016-10" db="EMBL/GenBank/DDBJ databases">
        <authorList>
            <person name="Varghese N."/>
            <person name="Submissions S."/>
        </authorList>
    </citation>
    <scope>NUCLEOTIDE SEQUENCE [LARGE SCALE GENOMIC DNA]</scope>
    <source>
        <strain evidence="4">DSM 17934</strain>
    </source>
</reference>
<proteinExistence type="predicted"/>
<dbReference type="PANTHER" id="PTHR35149:SF2">
    <property type="entry name" value="DUF262 DOMAIN-CONTAINING PROTEIN"/>
    <property type="match status" value="1"/>
</dbReference>
<evidence type="ECO:0000313" key="4">
    <source>
        <dbReference type="Proteomes" id="UP000199702"/>
    </source>
</evidence>
<dbReference type="InterPro" id="IPR004919">
    <property type="entry name" value="GmrSD_N"/>
</dbReference>
<dbReference type="RefSeq" id="WP_091307350.1">
    <property type="nucleotide sequence ID" value="NZ_CBCSJU010000001.1"/>
</dbReference>
<feature type="domain" description="GmrSD restriction endonucleases N-terminal" evidence="1">
    <location>
        <begin position="13"/>
        <end position="215"/>
    </location>
</feature>
<evidence type="ECO:0000313" key="3">
    <source>
        <dbReference type="EMBL" id="SEI42752.1"/>
    </source>
</evidence>
<sequence>MIKEFKSNKSSLAEIVDNNLQFNIPIYQRLYVWDNDIVKVFLTDLKNAFFEDNKKDYFIGSIVYVKNKDGIYDLIDGQQRNTTLWLISNVLGYDLDNFAFVNDQKMRLNFSIRKKVTEYFNYLRNTRDSITLEIFEDEEDLVNISKAFIQIKAFIENEENDLFDKKSEFATFIFNHVKLICTEVPSETDLTKLFEVINARGVQLRQDEILKAKLLAIINKDSIYKQKTGNLSKLWEACADMDGYVAFNLKNQLGNDITWKSLLNDEEINEETSDVSIKKFDSVFFKNFIEDEKHNSQDVNKPFSLASLLENDEYVNNHDVTKQYEGHQTISSIISFPMLLLHTLRIFLREHNHQDIPFFNEKKIISIFDDSFFKNEKLLKDYGDNMSKIVLDFLECLWNVKVIFDNNVVKWISSENEKELNFVKLYFTKNKDVEYPKLDKSEYDSFTALQAMLYHSQEMITQFWLTPYLHYHLKSSTLKLSDSFEYLRKLDNKLLSCTYTKGDLKERSLQLMINFNSTEKMIFNSNRFLTNSGNELGVKFPHYWFYKLEYVLLYQFFTNENFLFEFQKNSSSFTNYNKITHKELWKNYRITAKNSVEHISPQNPSFEKDKLCANFLNHFGNLALVTRSINSSYSNNAFDVKRIKFEDNLKKNRIDALKLYLIYQNWNESTWNDTSAEKHQNEMSLVLEKYFIENI</sequence>
<dbReference type="EMBL" id="FNYA01000001">
    <property type="protein sequence ID" value="SEI42752.1"/>
    <property type="molecule type" value="Genomic_DNA"/>
</dbReference>
<dbReference type="OrthoDB" id="9798761at2"/>
<gene>
    <name evidence="3" type="ORF">SAMN05660918_0505</name>
</gene>
<evidence type="ECO:0008006" key="5">
    <source>
        <dbReference type="Google" id="ProtNLM"/>
    </source>
</evidence>
<feature type="domain" description="GmrSD restriction endonucleases C-terminal" evidence="2">
    <location>
        <begin position="537"/>
        <end position="684"/>
    </location>
</feature>
<dbReference type="Pfam" id="PF03235">
    <property type="entry name" value="GmrSD_N"/>
    <property type="match status" value="1"/>
</dbReference>
<dbReference type="STRING" id="402734.SAMN05660918_0505"/>
<name>A0A1H6QUW4_9FLAO</name>
<keyword evidence="4" id="KW-1185">Reference proteome</keyword>
<dbReference type="InterPro" id="IPR011089">
    <property type="entry name" value="GmrSD_C"/>
</dbReference>
<dbReference type="PANTHER" id="PTHR35149">
    <property type="entry name" value="SLL5132 PROTEIN"/>
    <property type="match status" value="1"/>
</dbReference>
<dbReference type="Proteomes" id="UP000199702">
    <property type="component" value="Unassembled WGS sequence"/>
</dbReference>
<evidence type="ECO:0000259" key="1">
    <source>
        <dbReference type="Pfam" id="PF03235"/>
    </source>
</evidence>
<evidence type="ECO:0000259" key="2">
    <source>
        <dbReference type="Pfam" id="PF07510"/>
    </source>
</evidence>
<accession>A0A1H6QUW4</accession>
<organism evidence="3 4">
    <name type="scientific">Flavobacterium terrigena</name>
    <dbReference type="NCBI Taxonomy" id="402734"/>
    <lineage>
        <taxon>Bacteria</taxon>
        <taxon>Pseudomonadati</taxon>
        <taxon>Bacteroidota</taxon>
        <taxon>Flavobacteriia</taxon>
        <taxon>Flavobacteriales</taxon>
        <taxon>Flavobacteriaceae</taxon>
        <taxon>Flavobacterium</taxon>
    </lineage>
</organism>
<dbReference type="Pfam" id="PF07510">
    <property type="entry name" value="GmrSD_C"/>
    <property type="match status" value="1"/>
</dbReference>
<dbReference type="AlphaFoldDB" id="A0A1H6QUW4"/>
<protein>
    <recommendedName>
        <fullName evidence="5">DUF262 domain-containing protein</fullName>
    </recommendedName>
</protein>